<comment type="caution">
    <text evidence="2">The sequence shown here is derived from an EMBL/GenBank/DDBJ whole genome shotgun (WGS) entry which is preliminary data.</text>
</comment>
<feature type="compositionally biased region" description="Low complexity" evidence="1">
    <location>
        <begin position="155"/>
        <end position="168"/>
    </location>
</feature>
<accession>A0A175W6K6</accession>
<feature type="region of interest" description="Disordered" evidence="1">
    <location>
        <begin position="37"/>
        <end position="250"/>
    </location>
</feature>
<proteinExistence type="predicted"/>
<feature type="compositionally biased region" description="Acidic residues" evidence="1">
    <location>
        <begin position="306"/>
        <end position="316"/>
    </location>
</feature>
<evidence type="ECO:0000313" key="3">
    <source>
        <dbReference type="Proteomes" id="UP000078237"/>
    </source>
</evidence>
<evidence type="ECO:0000313" key="2">
    <source>
        <dbReference type="EMBL" id="KXX79267.1"/>
    </source>
</evidence>
<dbReference type="OrthoDB" id="4775454at2759"/>
<dbReference type="AlphaFoldDB" id="A0A175W6K6"/>
<gene>
    <name evidence="2" type="ORF">MMYC01_203986</name>
</gene>
<sequence>MVEDHGSDFSTEDDYQHHTTEVDLWDMFWQVQPHDAMKAEHQPPTDPTVETPEIELSGDITMAQQKLPGTRVRAPSSESHRRLVSRPVNEQRLVQHLPRTPKPPPKTSYSLFPPTESDRRLPETPPLSLLSRQPGPEPSTSAIRKVATEAKGNFASHNAASRAGSSRATTPGLPHDNSIAASSSDSIPLLLRSPMTSPQPSPPASLRGKSSTPELLGSPKYPWLKTGQRTPSFSDIRNGPLSKSSTRSSPALVRIARKQGQTQPQPQLRGVPSRAQITADLLARPLPPLPANERPPSPPNISVFETDSDDEADDEAGAGNAKKFARRLMHGLVQHHHDHTLHVRRNKTPGFLDHKRSVSDEGPASAFSRAGGGGGRHGISRAVYAARHRRAGTSGTVSMDLPRENHQQQVSESDGSSSRSKGEVFWERIFTTMRRKA</sequence>
<dbReference type="VEuPathDB" id="FungiDB:MMYC01_203986"/>
<feature type="region of interest" description="Disordered" evidence="1">
    <location>
        <begin position="394"/>
        <end position="421"/>
    </location>
</feature>
<keyword evidence="3" id="KW-1185">Reference proteome</keyword>
<feature type="region of interest" description="Disordered" evidence="1">
    <location>
        <begin position="285"/>
        <end position="317"/>
    </location>
</feature>
<dbReference type="EMBL" id="LCTW02000092">
    <property type="protein sequence ID" value="KXX79267.1"/>
    <property type="molecule type" value="Genomic_DNA"/>
</dbReference>
<evidence type="ECO:0000256" key="1">
    <source>
        <dbReference type="SAM" id="MobiDB-lite"/>
    </source>
</evidence>
<dbReference type="Proteomes" id="UP000078237">
    <property type="component" value="Unassembled WGS sequence"/>
</dbReference>
<name>A0A175W6K6_9PEZI</name>
<feature type="compositionally biased region" description="Pro residues" evidence="1">
    <location>
        <begin position="285"/>
        <end position="299"/>
    </location>
</feature>
<feature type="compositionally biased region" description="Low complexity" evidence="1">
    <location>
        <begin position="176"/>
        <end position="187"/>
    </location>
</feature>
<feature type="compositionally biased region" description="Polar residues" evidence="1">
    <location>
        <begin position="227"/>
        <end position="249"/>
    </location>
</feature>
<feature type="region of interest" description="Disordered" evidence="1">
    <location>
        <begin position="356"/>
        <end position="378"/>
    </location>
</feature>
<reference evidence="2 3" key="1">
    <citation type="journal article" date="2016" name="Genome Announc.">
        <title>Genome Sequence of Madurella mycetomatis mm55, Isolated from a Human Mycetoma Case in Sudan.</title>
        <authorList>
            <person name="Smit S."/>
            <person name="Derks M.F."/>
            <person name="Bervoets S."/>
            <person name="Fahal A."/>
            <person name="van Leeuwen W."/>
            <person name="van Belkum A."/>
            <person name="van de Sande W.W."/>
        </authorList>
    </citation>
    <scope>NUCLEOTIDE SEQUENCE [LARGE SCALE GENOMIC DNA]</scope>
    <source>
        <strain evidence="3">mm55</strain>
    </source>
</reference>
<protein>
    <submittedName>
        <fullName evidence="2">Uncharacterized protein</fullName>
    </submittedName>
</protein>
<organism evidence="2 3">
    <name type="scientific">Madurella mycetomatis</name>
    <dbReference type="NCBI Taxonomy" id="100816"/>
    <lineage>
        <taxon>Eukaryota</taxon>
        <taxon>Fungi</taxon>
        <taxon>Dikarya</taxon>
        <taxon>Ascomycota</taxon>
        <taxon>Pezizomycotina</taxon>
        <taxon>Sordariomycetes</taxon>
        <taxon>Sordariomycetidae</taxon>
        <taxon>Sordariales</taxon>
        <taxon>Sordariales incertae sedis</taxon>
        <taxon>Madurella</taxon>
    </lineage>
</organism>
<dbReference type="STRING" id="100816.A0A175W6K6"/>